<dbReference type="CDD" id="cd00042">
    <property type="entry name" value="CY"/>
    <property type="match status" value="1"/>
</dbReference>
<dbReference type="Pfam" id="PF00031">
    <property type="entry name" value="Cystatin"/>
    <property type="match status" value="1"/>
</dbReference>
<dbReference type="Gene3D" id="3.10.450.10">
    <property type="match status" value="1"/>
</dbReference>
<keyword evidence="3" id="KW-0732">Signal</keyword>
<dbReference type="FunFam" id="3.10.450.10:FF:000004">
    <property type="entry name" value="Cystatin C"/>
    <property type="match status" value="1"/>
</dbReference>
<proteinExistence type="inferred from homology"/>
<protein>
    <recommendedName>
        <fullName evidence="4">Cystatin domain-containing protein</fullName>
    </recommendedName>
</protein>
<evidence type="ECO:0000256" key="3">
    <source>
        <dbReference type="SAM" id="SignalP"/>
    </source>
</evidence>
<keyword evidence="2" id="KW-1015">Disulfide bond</keyword>
<evidence type="ECO:0000313" key="6">
    <source>
        <dbReference type="Proteomes" id="UP000265080"/>
    </source>
</evidence>
<dbReference type="PANTHER" id="PTHR46186:SF12">
    <property type="entry name" value="CYSTATIN C (AMYLOID ANGIOPATHY AND CEREBRAL HEMORRHAGE)-RELATED"/>
    <property type="match status" value="1"/>
</dbReference>
<dbReference type="GeneTree" id="ENSGT00940000173563"/>
<dbReference type="GO" id="GO:0005737">
    <property type="term" value="C:cytoplasm"/>
    <property type="evidence" value="ECO:0007669"/>
    <property type="project" value="TreeGrafter"/>
</dbReference>
<reference evidence="5" key="2">
    <citation type="submission" date="2025-08" db="UniProtKB">
        <authorList>
            <consortium name="Ensembl"/>
        </authorList>
    </citation>
    <scope>IDENTIFICATION</scope>
</reference>
<dbReference type="PANTHER" id="PTHR46186">
    <property type="entry name" value="CYSTATIN"/>
    <property type="match status" value="1"/>
</dbReference>
<evidence type="ECO:0000256" key="1">
    <source>
        <dbReference type="ARBA" id="ARBA00009403"/>
    </source>
</evidence>
<reference evidence="5" key="3">
    <citation type="submission" date="2025-09" db="UniProtKB">
        <authorList>
            <consortium name="Ensembl"/>
        </authorList>
    </citation>
    <scope>IDENTIFICATION</scope>
</reference>
<dbReference type="SUPFAM" id="SSF54403">
    <property type="entry name" value="Cystatin/monellin"/>
    <property type="match status" value="1"/>
</dbReference>
<accession>A0A3P8T0G6</accession>
<dbReference type="STRING" id="161767.ENSAPEP00000017762"/>
<dbReference type="GO" id="GO:0005615">
    <property type="term" value="C:extracellular space"/>
    <property type="evidence" value="ECO:0007669"/>
    <property type="project" value="TreeGrafter"/>
</dbReference>
<dbReference type="AlphaFoldDB" id="A0A3P8T0G6"/>
<reference evidence="5 6" key="1">
    <citation type="submission" date="2018-03" db="EMBL/GenBank/DDBJ databases">
        <title>Finding Nemo's genes: A chromosome-scale reference assembly of the genome of the orange clownfish Amphiprion percula.</title>
        <authorList>
            <person name="Lehmann R."/>
        </authorList>
    </citation>
    <scope>NUCLEOTIDE SEQUENCE</scope>
</reference>
<dbReference type="GO" id="GO:0031982">
    <property type="term" value="C:vesicle"/>
    <property type="evidence" value="ECO:0007669"/>
    <property type="project" value="TreeGrafter"/>
</dbReference>
<dbReference type="Ensembl" id="ENSAPET00000018261.1">
    <property type="protein sequence ID" value="ENSAPEP00000017762.1"/>
    <property type="gene ID" value="ENSAPEG00000012695.1"/>
</dbReference>
<organism evidence="5 6">
    <name type="scientific">Amphiprion percula</name>
    <name type="common">Orange clownfish</name>
    <name type="synonym">Lutjanus percula</name>
    <dbReference type="NCBI Taxonomy" id="161767"/>
    <lineage>
        <taxon>Eukaryota</taxon>
        <taxon>Metazoa</taxon>
        <taxon>Chordata</taxon>
        <taxon>Craniata</taxon>
        <taxon>Vertebrata</taxon>
        <taxon>Euteleostomi</taxon>
        <taxon>Actinopterygii</taxon>
        <taxon>Neopterygii</taxon>
        <taxon>Teleostei</taxon>
        <taxon>Neoteleostei</taxon>
        <taxon>Acanthomorphata</taxon>
        <taxon>Ovalentaria</taxon>
        <taxon>Pomacentridae</taxon>
        <taxon>Amphiprion</taxon>
    </lineage>
</organism>
<evidence type="ECO:0000256" key="2">
    <source>
        <dbReference type="ARBA" id="ARBA00023157"/>
    </source>
</evidence>
<evidence type="ECO:0000259" key="4">
    <source>
        <dbReference type="SMART" id="SM00043"/>
    </source>
</evidence>
<dbReference type="OMA" id="LTRNECH"/>
<feature type="domain" description="Cystatin" evidence="4">
    <location>
        <begin position="23"/>
        <end position="132"/>
    </location>
</feature>
<feature type="chain" id="PRO_5018591140" description="Cystatin domain-containing protein" evidence="3">
    <location>
        <begin position="22"/>
        <end position="136"/>
    </location>
</feature>
<dbReference type="InterPro" id="IPR000010">
    <property type="entry name" value="Cystatin_dom"/>
</dbReference>
<comment type="similarity">
    <text evidence="1">Belongs to the cystatin family.</text>
</comment>
<keyword evidence="6" id="KW-1185">Reference proteome</keyword>
<name>A0A3P8T0G6_AMPPE</name>
<dbReference type="SMART" id="SM00043">
    <property type="entry name" value="CY"/>
    <property type="match status" value="1"/>
</dbReference>
<dbReference type="GO" id="GO:0004869">
    <property type="term" value="F:cysteine-type endopeptidase inhibitor activity"/>
    <property type="evidence" value="ECO:0007669"/>
    <property type="project" value="InterPro"/>
</dbReference>
<dbReference type="InterPro" id="IPR046350">
    <property type="entry name" value="Cystatin_sf"/>
</dbReference>
<sequence length="136" mass="15451">MFVWFCFLVCASFTGWLVTVGQFMTGEPHSIPVNNSQVLTAARFAVVEFNKANTKERFAYKIMNITSAKMQIVAGINYILEVRLGRTVCKRNDTADSEPCALHPEPKEVLCHFIVTDVPWENSRVLTRNECHPNKN</sequence>
<dbReference type="Proteomes" id="UP000265080">
    <property type="component" value="Chromosome 20"/>
</dbReference>
<evidence type="ECO:0000313" key="5">
    <source>
        <dbReference type="Ensembl" id="ENSAPEP00000017762.1"/>
    </source>
</evidence>
<feature type="signal peptide" evidence="3">
    <location>
        <begin position="1"/>
        <end position="21"/>
    </location>
</feature>